<feature type="compositionally biased region" description="Acidic residues" evidence="1">
    <location>
        <begin position="187"/>
        <end position="198"/>
    </location>
</feature>
<reference evidence="2 3" key="1">
    <citation type="submission" date="2017-12" db="EMBL/GenBank/DDBJ databases">
        <title>Genome Sequence of a Multidrug-Resistant Candida haemulonii Isolate from a Patient with Chronic Leg Ulcers in Israel.</title>
        <authorList>
            <person name="Chow N.A."/>
            <person name="Gade L."/>
            <person name="Batra D."/>
            <person name="Rowe L.A."/>
            <person name="Ben-Ami R."/>
            <person name="Loparev V.N."/>
            <person name="Litvintseva A.P."/>
        </authorList>
    </citation>
    <scope>NUCLEOTIDE SEQUENCE [LARGE SCALE GENOMIC DNA]</scope>
    <source>
        <strain evidence="2 3">B11899</strain>
    </source>
</reference>
<feature type="compositionally biased region" description="Low complexity" evidence="1">
    <location>
        <begin position="205"/>
        <end position="219"/>
    </location>
</feature>
<evidence type="ECO:0000313" key="2">
    <source>
        <dbReference type="EMBL" id="PVH19028.1"/>
    </source>
</evidence>
<evidence type="ECO:0000256" key="1">
    <source>
        <dbReference type="SAM" id="MobiDB-lite"/>
    </source>
</evidence>
<comment type="caution">
    <text evidence="2">The sequence shown here is derived from an EMBL/GenBank/DDBJ whole genome shotgun (WGS) entry which is preliminary data.</text>
</comment>
<feature type="compositionally biased region" description="Acidic residues" evidence="1">
    <location>
        <begin position="155"/>
        <end position="169"/>
    </location>
</feature>
<dbReference type="RefSeq" id="XP_025339968.1">
    <property type="nucleotide sequence ID" value="XM_025485037.1"/>
</dbReference>
<feature type="compositionally biased region" description="Basic and acidic residues" evidence="1">
    <location>
        <begin position="237"/>
        <end position="248"/>
    </location>
</feature>
<feature type="compositionally biased region" description="Basic and acidic residues" evidence="1">
    <location>
        <begin position="170"/>
        <end position="186"/>
    </location>
</feature>
<feature type="region of interest" description="Disordered" evidence="1">
    <location>
        <begin position="143"/>
        <end position="295"/>
    </location>
</feature>
<accession>A0A2V1AMF8</accession>
<feature type="compositionally biased region" description="Basic residues" evidence="1">
    <location>
        <begin position="249"/>
        <end position="260"/>
    </location>
</feature>
<sequence>MSFELDPYWYGPDCVLEADVRKTVWLPNGDLISHDYRRILLKWAPGEFQYFAYQQHYGQEDPRARDIAQQIYWHKVREEFEEKTRWCEFVNKWKANIREKVKNLKAERLANDNVSLETHVPVEVPEVCPEQVPHKTISIDDDKECAEAPSKAADEQQDAEGDDVEEKNDDGDNKKDDDDDVEKKEDDKDDSMLESDNSDMDKPQESSTTETTPEQSPKPSKVKLLALESDNELGSSKSDEGTKNEKGTKARKVIGKGKRSKNNEKREAKKAAKKAISSALSDQSSMFKLSKLGKA</sequence>
<dbReference type="Proteomes" id="UP000244309">
    <property type="component" value="Unassembled WGS sequence"/>
</dbReference>
<dbReference type="EMBL" id="PKFO01000001">
    <property type="protein sequence ID" value="PVH19028.1"/>
    <property type="molecule type" value="Genomic_DNA"/>
</dbReference>
<dbReference type="AlphaFoldDB" id="A0A2V1AMF8"/>
<dbReference type="VEuPathDB" id="FungiDB:CXQ85_001322"/>
<proteinExistence type="predicted"/>
<evidence type="ECO:0000313" key="3">
    <source>
        <dbReference type="Proteomes" id="UP000244309"/>
    </source>
</evidence>
<name>A0A2V1AMF8_9ASCO</name>
<dbReference type="OrthoDB" id="10626174at2759"/>
<protein>
    <submittedName>
        <fullName evidence="2">Uncharacterized protein</fullName>
    </submittedName>
</protein>
<dbReference type="GeneID" id="37006653"/>
<keyword evidence="3" id="KW-1185">Reference proteome</keyword>
<gene>
    <name evidence="2" type="ORF">CXQ85_001322</name>
</gene>
<feature type="compositionally biased region" description="Basic and acidic residues" evidence="1">
    <location>
        <begin position="261"/>
        <end position="270"/>
    </location>
</feature>
<organism evidence="2 3">
    <name type="scientific">Candidozyma haemuli</name>
    <dbReference type="NCBI Taxonomy" id="45357"/>
    <lineage>
        <taxon>Eukaryota</taxon>
        <taxon>Fungi</taxon>
        <taxon>Dikarya</taxon>
        <taxon>Ascomycota</taxon>
        <taxon>Saccharomycotina</taxon>
        <taxon>Pichiomycetes</taxon>
        <taxon>Metschnikowiaceae</taxon>
        <taxon>Candidozyma</taxon>
    </lineage>
</organism>